<dbReference type="EMBL" id="KV460206">
    <property type="protein sequence ID" value="OBU01482.1"/>
    <property type="molecule type" value="Genomic_DNA"/>
</dbReference>
<evidence type="ECO:0000256" key="5">
    <source>
        <dbReference type="ARBA" id="ARBA00023277"/>
    </source>
</evidence>
<comment type="cofactor">
    <cofactor evidence="1">
        <name>Ca(2+)</name>
        <dbReference type="ChEBI" id="CHEBI:29108"/>
    </cofactor>
</comment>
<keyword evidence="5" id="KW-0119">Carbohydrate metabolism</keyword>
<dbReference type="Gene3D" id="2.60.40.1180">
    <property type="entry name" value="Golgi alpha-mannosidase II"/>
    <property type="match status" value="1"/>
</dbReference>
<keyword evidence="4" id="KW-0378">Hydrolase</keyword>
<dbReference type="NCBIfam" id="NF006968">
    <property type="entry name" value="PRK09441.1-1"/>
    <property type="match status" value="1"/>
</dbReference>
<dbReference type="SUPFAM" id="SSF51445">
    <property type="entry name" value="(Trans)glycosidases"/>
    <property type="match status" value="1"/>
</dbReference>
<evidence type="ECO:0000256" key="1">
    <source>
        <dbReference type="ARBA" id="ARBA00001913"/>
    </source>
</evidence>
<dbReference type="GO" id="GO:0005975">
    <property type="term" value="P:carbohydrate metabolic process"/>
    <property type="evidence" value="ECO:0007669"/>
    <property type="project" value="InterPro"/>
</dbReference>
<gene>
    <name evidence="8" type="ORF">VE01_00389</name>
</gene>
<evidence type="ECO:0000313" key="8">
    <source>
        <dbReference type="EMBL" id="OBU01482.1"/>
    </source>
</evidence>
<dbReference type="GeneID" id="28833775"/>
<evidence type="ECO:0000259" key="7">
    <source>
        <dbReference type="SMART" id="SM00642"/>
    </source>
</evidence>
<evidence type="ECO:0000256" key="2">
    <source>
        <dbReference type="ARBA" id="ARBA00008061"/>
    </source>
</evidence>
<dbReference type="Pfam" id="PF00128">
    <property type="entry name" value="Alpha-amylase"/>
    <property type="match status" value="1"/>
</dbReference>
<organism evidence="8 9">
    <name type="scientific">Pseudogymnoascus verrucosus</name>
    <dbReference type="NCBI Taxonomy" id="342668"/>
    <lineage>
        <taxon>Eukaryota</taxon>
        <taxon>Fungi</taxon>
        <taxon>Dikarya</taxon>
        <taxon>Ascomycota</taxon>
        <taxon>Pezizomycotina</taxon>
        <taxon>Leotiomycetes</taxon>
        <taxon>Thelebolales</taxon>
        <taxon>Thelebolaceae</taxon>
        <taxon>Pseudogymnoascus</taxon>
    </lineage>
</organism>
<proteinExistence type="inferred from homology"/>
<dbReference type="STRING" id="342668.A0A2P2SXA3"/>
<dbReference type="InterPro" id="IPR013776">
    <property type="entry name" value="A-amylase_thermo"/>
</dbReference>
<dbReference type="InterPro" id="IPR013780">
    <property type="entry name" value="Glyco_hydro_b"/>
</dbReference>
<dbReference type="GO" id="GO:0005509">
    <property type="term" value="F:calcium ion binding"/>
    <property type="evidence" value="ECO:0007669"/>
    <property type="project" value="InterPro"/>
</dbReference>
<dbReference type="Pfam" id="PF09154">
    <property type="entry name" value="Alpha-amy_C_pro"/>
    <property type="match status" value="1"/>
</dbReference>
<dbReference type="AlphaFoldDB" id="A0A2P2SXA3"/>
<dbReference type="SMART" id="SM00642">
    <property type="entry name" value="Aamy"/>
    <property type="match status" value="1"/>
</dbReference>
<dbReference type="OrthoDB" id="550577at2759"/>
<evidence type="ECO:0000256" key="6">
    <source>
        <dbReference type="ARBA" id="ARBA00023295"/>
    </source>
</evidence>
<dbReference type="Gene3D" id="3.20.20.80">
    <property type="entry name" value="Glycosidases"/>
    <property type="match status" value="1"/>
</dbReference>
<keyword evidence="3" id="KW-0479">Metal-binding</keyword>
<dbReference type="Gene3D" id="2.40.30.140">
    <property type="match status" value="1"/>
</dbReference>
<reference evidence="9" key="2">
    <citation type="journal article" date="2018" name="Nat. Commun.">
        <title>Extreme sensitivity to ultraviolet light in the fungal pathogen causing white-nose syndrome of bats.</title>
        <authorList>
            <person name="Palmer J.M."/>
            <person name="Drees K.P."/>
            <person name="Foster J.T."/>
            <person name="Lindner D.L."/>
        </authorList>
    </citation>
    <scope>NUCLEOTIDE SEQUENCE [LARGE SCALE GENOMIC DNA]</scope>
    <source>
        <strain evidence="9">UAMH 10579</strain>
    </source>
</reference>
<keyword evidence="9" id="KW-1185">Reference proteome</keyword>
<evidence type="ECO:0000313" key="9">
    <source>
        <dbReference type="Proteomes" id="UP000091956"/>
    </source>
</evidence>
<dbReference type="RefSeq" id="XP_018135214.1">
    <property type="nucleotide sequence ID" value="XM_018269921.1"/>
</dbReference>
<dbReference type="PANTHER" id="PTHR43447">
    <property type="entry name" value="ALPHA-AMYLASE"/>
    <property type="match status" value="1"/>
</dbReference>
<dbReference type="PIRSF" id="PIRSF001021">
    <property type="entry name" value="Alph-amls_thrmst"/>
    <property type="match status" value="1"/>
</dbReference>
<evidence type="ECO:0000256" key="4">
    <source>
        <dbReference type="ARBA" id="ARBA00022801"/>
    </source>
</evidence>
<name>A0A2P2SXA3_9PEZI</name>
<dbReference type="InterPro" id="IPR017853">
    <property type="entry name" value="GH"/>
</dbReference>
<dbReference type="NCBIfam" id="NF006969">
    <property type="entry name" value="PRK09441.1-2"/>
    <property type="match status" value="1"/>
</dbReference>
<keyword evidence="6" id="KW-0326">Glycosidase</keyword>
<reference evidence="8 9" key="1">
    <citation type="submission" date="2016-03" db="EMBL/GenBank/DDBJ databases">
        <title>Comparative genomics of Pseudogymnoascus destructans, the fungus causing white-nose syndrome of bats.</title>
        <authorList>
            <person name="Palmer J.M."/>
            <person name="Drees K.P."/>
            <person name="Foster J.T."/>
            <person name="Lindner D.L."/>
        </authorList>
    </citation>
    <scope>NUCLEOTIDE SEQUENCE [LARGE SCALE GENOMIC DNA]</scope>
    <source>
        <strain evidence="8 9">UAMH 10579</strain>
    </source>
</reference>
<comment type="similarity">
    <text evidence="2">Belongs to the glycosyl hydrolase 13 family.</text>
</comment>
<evidence type="ECO:0000256" key="3">
    <source>
        <dbReference type="ARBA" id="ARBA00022723"/>
    </source>
</evidence>
<dbReference type="GO" id="GO:0004553">
    <property type="term" value="F:hydrolase activity, hydrolyzing O-glycosyl compounds"/>
    <property type="evidence" value="ECO:0007669"/>
    <property type="project" value="InterPro"/>
</dbReference>
<dbReference type="SUPFAM" id="SSF51011">
    <property type="entry name" value="Glycosyl hydrolase domain"/>
    <property type="match status" value="1"/>
</dbReference>
<dbReference type="InterPro" id="IPR015237">
    <property type="entry name" value="Alpha-amylase_C_pro"/>
</dbReference>
<feature type="domain" description="Glycosyl hydrolase family 13 catalytic" evidence="7">
    <location>
        <begin position="15"/>
        <end position="405"/>
    </location>
</feature>
<accession>A0A2P2SXA3</accession>
<sequence length="514" mass="58783">MGGDNGEQAPTPENMTMMQAFEWYVPDDQKHWKRIESQLPQLKAFGIDNFWIPPGCKASSPSGNGYDIYDLYDLGEFDQKGGKSTKWGTKEELLSLTAKAKEVGAGIYWDAVLNHKAAADHKEMCRAEEVDNEDRTQKVSEPYEIDAWVGFDFLGRGEKYSAQKYHWYHFSGIDYDAKTKKTAIYKILGDDTKDWAESVDDERGNYDYLMFADLDYDHPEVREDVINWGKWLSKEVDISGIRFDAVKHFSEDFLREFIIKMDEVRGDGWFFVGEFWKDSLDDMSEYLLRMGTKFSLFDAPLVHNFSEMSKTPEADLRKVFDGSLVQKEPINAVTLVMNHDTQPYQALEAAIEPFFKPLAYSLILLRYDGYPCVFWGDLYGMDPAGDKQTFPPSCGGALSALTLARKLYAYGLQQDYFDFPTCIGWVRYGTWDRRFGCATVLSNAGPGEKRMHVGEMHAGEVWTDVLGWSDREVVIEDDGCGNFVCPGTSVSVWVNKDAEGRDRFREFDANIYEN</sequence>
<protein>
    <recommendedName>
        <fullName evidence="7">Glycosyl hydrolase family 13 catalytic domain-containing protein</fullName>
    </recommendedName>
</protein>
<dbReference type="Proteomes" id="UP000091956">
    <property type="component" value="Unassembled WGS sequence"/>
</dbReference>
<dbReference type="InterPro" id="IPR006047">
    <property type="entry name" value="GH13_cat_dom"/>
</dbReference>
<dbReference type="CDD" id="cd11318">
    <property type="entry name" value="AmyAc_bac_fung_AmyA"/>
    <property type="match status" value="1"/>
</dbReference>